<dbReference type="KEGG" id="llh:I41_43340"/>
<dbReference type="Pfam" id="PF00072">
    <property type="entry name" value="Response_reg"/>
    <property type="match status" value="1"/>
</dbReference>
<comment type="catalytic activity">
    <reaction evidence="1">
        <text>ATP + protein L-histidine = ADP + protein N-phospho-L-histidine.</text>
        <dbReference type="EC" id="2.7.13.3"/>
    </reaction>
</comment>
<dbReference type="Pfam" id="PF02518">
    <property type="entry name" value="HATPase_c"/>
    <property type="match status" value="1"/>
</dbReference>
<name>A0A517U3C3_9BACT</name>
<dbReference type="PROSITE" id="PS50109">
    <property type="entry name" value="HIS_KIN"/>
    <property type="match status" value="1"/>
</dbReference>
<dbReference type="InterPro" id="IPR036890">
    <property type="entry name" value="HATPase_C_sf"/>
</dbReference>
<keyword evidence="3 4" id="KW-0597">Phosphoprotein</keyword>
<dbReference type="PANTHER" id="PTHR43547">
    <property type="entry name" value="TWO-COMPONENT HISTIDINE KINASE"/>
    <property type="match status" value="1"/>
</dbReference>
<dbReference type="CDD" id="cd17580">
    <property type="entry name" value="REC_2_DhkD-like"/>
    <property type="match status" value="1"/>
</dbReference>
<dbReference type="InterPro" id="IPR011006">
    <property type="entry name" value="CheY-like_superfamily"/>
</dbReference>
<keyword evidence="9" id="KW-0808">Transferase</keyword>
<dbReference type="FunFam" id="3.30.565.10:FF:000010">
    <property type="entry name" value="Sensor histidine kinase RcsC"/>
    <property type="match status" value="1"/>
</dbReference>
<sequence length="678" mass="73793">MATDSASLETRVLLLPPTSRDADAIGKLLRDAGIDCITCPSPAAMAAAIGDGAAAAVVSEESLIGGDHSLAECLAAQPVWSDLPVIVLSRSGVEPALLGRALQPLGNVSILERPVRVSTFLSIVRTALRARDRQYQVRDHLLSLDRIAAELRQRRAQQELIVRGANIGVWTCPLPFDRLLWDDAVKSHFHLPPDAEVTIDLFYDRLHPDDRQRTRQAIEASIVARTAYDVDYRTVSPDGSQTKWIRAMGRGFYDDAGDPVRFDGITIDVTERKMAELDRERLLDSERAARNELERANQMKDEFLATLSHELRNPLNAILGWAQILRSNALPPAETAEGIEVIERNARAQAQIIEDLLDMSRIISGKVRLDVQRVDLAAVIRAAIETIKPAADAKGIRLRAVLDPLVGPVSGDPNRLQQVFWNLLSNAVKFTPRGGAVQILLERINSHLEVSVIDSGEGIDPEFLPHVFDRFRQADASTTRKHGGLGLGLAIVRQLVELHGGRVHAKSAGLGAGATFVVHLPMTVVVPDCDRPNRRRHPAASAIPTSAESCAEIAGVTVVVVDDEPDARGLLRRLLEDCDAIVFDAANAADALELVQAKRPDVLVSDIGMPGEDGYSLIRRLRQLPYDQGGATPAVALTAYARADDRVNVVLAGFQHHLSKPVEPAELIAIIASLAHRV</sequence>
<dbReference type="Gene3D" id="3.30.450.20">
    <property type="entry name" value="PAS domain"/>
    <property type="match status" value="1"/>
</dbReference>
<dbReference type="SUPFAM" id="SSF55874">
    <property type="entry name" value="ATPase domain of HSP90 chaperone/DNA topoisomerase II/histidine kinase"/>
    <property type="match status" value="1"/>
</dbReference>
<evidence type="ECO:0000256" key="4">
    <source>
        <dbReference type="PROSITE-ProRule" id="PRU00169"/>
    </source>
</evidence>
<dbReference type="PANTHER" id="PTHR43547:SF2">
    <property type="entry name" value="HYBRID SIGNAL TRANSDUCTION HISTIDINE KINASE C"/>
    <property type="match status" value="1"/>
</dbReference>
<dbReference type="InterPro" id="IPR000014">
    <property type="entry name" value="PAS"/>
</dbReference>
<dbReference type="SMART" id="SM00387">
    <property type="entry name" value="HATPase_c"/>
    <property type="match status" value="1"/>
</dbReference>
<dbReference type="EC" id="2.7.13.3" evidence="2"/>
<dbReference type="Proteomes" id="UP000317909">
    <property type="component" value="Chromosome"/>
</dbReference>
<feature type="domain" description="Response regulatory" evidence="7">
    <location>
        <begin position="557"/>
        <end position="675"/>
    </location>
</feature>
<dbReference type="GO" id="GO:0000155">
    <property type="term" value="F:phosphorelay sensor kinase activity"/>
    <property type="evidence" value="ECO:0007669"/>
    <property type="project" value="InterPro"/>
</dbReference>
<dbReference type="Gene3D" id="3.40.50.2300">
    <property type="match status" value="1"/>
</dbReference>
<evidence type="ECO:0000313" key="9">
    <source>
        <dbReference type="EMBL" id="QDT75125.1"/>
    </source>
</evidence>
<dbReference type="SUPFAM" id="SSF55785">
    <property type="entry name" value="PYP-like sensor domain (PAS domain)"/>
    <property type="match status" value="1"/>
</dbReference>
<dbReference type="InterPro" id="IPR035965">
    <property type="entry name" value="PAS-like_dom_sf"/>
</dbReference>
<evidence type="ECO:0000259" key="7">
    <source>
        <dbReference type="PROSITE" id="PS50110"/>
    </source>
</evidence>
<dbReference type="AlphaFoldDB" id="A0A517U3C3"/>
<proteinExistence type="predicted"/>
<protein>
    <recommendedName>
        <fullName evidence="2">histidine kinase</fullName>
        <ecNumber evidence="2">2.7.13.3</ecNumber>
    </recommendedName>
</protein>
<dbReference type="PRINTS" id="PR00344">
    <property type="entry name" value="BCTRLSENSOR"/>
</dbReference>
<keyword evidence="9" id="KW-0418">Kinase</keyword>
<dbReference type="SMART" id="SM00388">
    <property type="entry name" value="HisKA"/>
    <property type="match status" value="1"/>
</dbReference>
<feature type="modified residue" description="4-aspartylphosphate" evidence="4">
    <location>
        <position position="606"/>
    </location>
</feature>
<evidence type="ECO:0000256" key="3">
    <source>
        <dbReference type="ARBA" id="ARBA00022553"/>
    </source>
</evidence>
<dbReference type="Pfam" id="PF08447">
    <property type="entry name" value="PAS_3"/>
    <property type="match status" value="1"/>
</dbReference>
<dbReference type="SUPFAM" id="SSF52172">
    <property type="entry name" value="CheY-like"/>
    <property type="match status" value="2"/>
</dbReference>
<evidence type="ECO:0000313" key="10">
    <source>
        <dbReference type="Proteomes" id="UP000317909"/>
    </source>
</evidence>
<dbReference type="EMBL" id="CP036339">
    <property type="protein sequence ID" value="QDT75125.1"/>
    <property type="molecule type" value="Genomic_DNA"/>
</dbReference>
<reference evidence="9 10" key="1">
    <citation type="submission" date="2019-02" db="EMBL/GenBank/DDBJ databases">
        <title>Deep-cultivation of Planctomycetes and their phenomic and genomic characterization uncovers novel biology.</title>
        <authorList>
            <person name="Wiegand S."/>
            <person name="Jogler M."/>
            <person name="Boedeker C."/>
            <person name="Pinto D."/>
            <person name="Vollmers J."/>
            <person name="Rivas-Marin E."/>
            <person name="Kohn T."/>
            <person name="Peeters S.H."/>
            <person name="Heuer A."/>
            <person name="Rast P."/>
            <person name="Oberbeckmann S."/>
            <person name="Bunk B."/>
            <person name="Jeske O."/>
            <person name="Meyerdierks A."/>
            <person name="Storesund J.E."/>
            <person name="Kallscheuer N."/>
            <person name="Luecker S."/>
            <person name="Lage O.M."/>
            <person name="Pohl T."/>
            <person name="Merkel B.J."/>
            <person name="Hornburger P."/>
            <person name="Mueller R.-W."/>
            <person name="Bruemmer F."/>
            <person name="Labrenz M."/>
            <person name="Spormann A.M."/>
            <person name="Op den Camp H."/>
            <person name="Overmann J."/>
            <person name="Amann R."/>
            <person name="Jetten M.S.M."/>
            <person name="Mascher T."/>
            <person name="Medema M.H."/>
            <person name="Devos D.P."/>
            <person name="Kaster A.-K."/>
            <person name="Ovreas L."/>
            <person name="Rohde M."/>
            <person name="Galperin M.Y."/>
            <person name="Jogler C."/>
        </authorList>
    </citation>
    <scope>NUCLEOTIDE SEQUENCE [LARGE SCALE GENOMIC DNA]</scope>
    <source>
        <strain evidence="9 10">I41</strain>
    </source>
</reference>
<keyword evidence="10" id="KW-1185">Reference proteome</keyword>
<dbReference type="Gene3D" id="3.30.565.10">
    <property type="entry name" value="Histidine kinase-like ATPase, C-terminal domain"/>
    <property type="match status" value="1"/>
</dbReference>
<evidence type="ECO:0000256" key="5">
    <source>
        <dbReference type="SAM" id="Coils"/>
    </source>
</evidence>
<dbReference type="SMART" id="SM00448">
    <property type="entry name" value="REC"/>
    <property type="match status" value="1"/>
</dbReference>
<evidence type="ECO:0000259" key="6">
    <source>
        <dbReference type="PROSITE" id="PS50109"/>
    </source>
</evidence>
<dbReference type="Gene3D" id="2.10.70.100">
    <property type="match status" value="1"/>
</dbReference>
<dbReference type="CDD" id="cd16922">
    <property type="entry name" value="HATPase_EvgS-ArcB-TorS-like"/>
    <property type="match status" value="1"/>
</dbReference>
<evidence type="ECO:0000259" key="8">
    <source>
        <dbReference type="PROSITE" id="PS50113"/>
    </source>
</evidence>
<feature type="coiled-coil region" evidence="5">
    <location>
        <begin position="279"/>
        <end position="306"/>
    </location>
</feature>
<dbReference type="InterPro" id="IPR036097">
    <property type="entry name" value="HisK_dim/P_sf"/>
</dbReference>
<dbReference type="InterPro" id="IPR004358">
    <property type="entry name" value="Sig_transdc_His_kin-like_C"/>
</dbReference>
<dbReference type="InterPro" id="IPR000700">
    <property type="entry name" value="PAS-assoc_C"/>
</dbReference>
<dbReference type="InterPro" id="IPR005467">
    <property type="entry name" value="His_kinase_dom"/>
</dbReference>
<dbReference type="RefSeq" id="WP_210421015.1">
    <property type="nucleotide sequence ID" value="NZ_CP036339.1"/>
</dbReference>
<dbReference type="InterPro" id="IPR003661">
    <property type="entry name" value="HisK_dim/P_dom"/>
</dbReference>
<evidence type="ECO:0000256" key="1">
    <source>
        <dbReference type="ARBA" id="ARBA00000085"/>
    </source>
</evidence>
<dbReference type="CDD" id="cd00130">
    <property type="entry name" value="PAS"/>
    <property type="match status" value="1"/>
</dbReference>
<dbReference type="Gene3D" id="1.10.287.130">
    <property type="match status" value="1"/>
</dbReference>
<dbReference type="InterPro" id="IPR003594">
    <property type="entry name" value="HATPase_dom"/>
</dbReference>
<gene>
    <name evidence="9" type="primary">tmoS_2</name>
    <name evidence="9" type="ORF">I41_43340</name>
</gene>
<organism evidence="9 10">
    <name type="scientific">Lacipirellula limnantheis</name>
    <dbReference type="NCBI Taxonomy" id="2528024"/>
    <lineage>
        <taxon>Bacteria</taxon>
        <taxon>Pseudomonadati</taxon>
        <taxon>Planctomycetota</taxon>
        <taxon>Planctomycetia</taxon>
        <taxon>Pirellulales</taxon>
        <taxon>Lacipirellulaceae</taxon>
        <taxon>Lacipirellula</taxon>
    </lineage>
</organism>
<dbReference type="InterPro" id="IPR013655">
    <property type="entry name" value="PAS_fold_3"/>
</dbReference>
<accession>A0A517U3C3</accession>
<dbReference type="InterPro" id="IPR001789">
    <property type="entry name" value="Sig_transdc_resp-reg_receiver"/>
</dbReference>
<dbReference type="SUPFAM" id="SSF47384">
    <property type="entry name" value="Homodimeric domain of signal transducing histidine kinase"/>
    <property type="match status" value="1"/>
</dbReference>
<dbReference type="Pfam" id="PF00512">
    <property type="entry name" value="HisKA"/>
    <property type="match status" value="1"/>
</dbReference>
<dbReference type="PROSITE" id="PS50110">
    <property type="entry name" value="RESPONSE_REGULATORY"/>
    <property type="match status" value="1"/>
</dbReference>
<feature type="domain" description="PAC" evidence="8">
    <location>
        <begin position="228"/>
        <end position="281"/>
    </location>
</feature>
<dbReference type="CDD" id="cd00082">
    <property type="entry name" value="HisKA"/>
    <property type="match status" value="1"/>
</dbReference>
<evidence type="ECO:0000256" key="2">
    <source>
        <dbReference type="ARBA" id="ARBA00012438"/>
    </source>
</evidence>
<dbReference type="PROSITE" id="PS50113">
    <property type="entry name" value="PAC"/>
    <property type="match status" value="1"/>
</dbReference>
<keyword evidence="5" id="KW-0175">Coiled coil</keyword>
<feature type="domain" description="Histidine kinase" evidence="6">
    <location>
        <begin position="306"/>
        <end position="524"/>
    </location>
</feature>